<name>A0A2P5AGB8_TREOI</name>
<dbReference type="EMBL" id="JXTC01000876">
    <property type="protein sequence ID" value="PON35581.1"/>
    <property type="molecule type" value="Genomic_DNA"/>
</dbReference>
<proteinExistence type="predicted"/>
<reference evidence="3" key="1">
    <citation type="submission" date="2016-06" db="EMBL/GenBank/DDBJ databases">
        <title>Parallel loss of symbiosis genes in relatives of nitrogen-fixing non-legume Parasponia.</title>
        <authorList>
            <person name="Van Velzen R."/>
            <person name="Holmer R."/>
            <person name="Bu F."/>
            <person name="Rutten L."/>
            <person name="Van Zeijl A."/>
            <person name="Liu W."/>
            <person name="Santuari L."/>
            <person name="Cao Q."/>
            <person name="Sharma T."/>
            <person name="Shen D."/>
            <person name="Roswanjaya Y."/>
            <person name="Wardhani T."/>
            <person name="Kalhor M.S."/>
            <person name="Jansen J."/>
            <person name="Van den Hoogen J."/>
            <person name="Gungor B."/>
            <person name="Hartog M."/>
            <person name="Hontelez J."/>
            <person name="Verver J."/>
            <person name="Yang W.-C."/>
            <person name="Schijlen E."/>
            <person name="Repin R."/>
            <person name="Schilthuizen M."/>
            <person name="Schranz E."/>
            <person name="Heidstra R."/>
            <person name="Miyata K."/>
            <person name="Fedorova E."/>
            <person name="Kohlen W."/>
            <person name="Bisseling T."/>
            <person name="Smit S."/>
            <person name="Geurts R."/>
        </authorList>
    </citation>
    <scope>NUCLEOTIDE SEQUENCE [LARGE SCALE GENOMIC DNA]</scope>
    <source>
        <strain evidence="3">cv. RG33-2</strain>
    </source>
</reference>
<feature type="region of interest" description="Disordered" evidence="1">
    <location>
        <begin position="165"/>
        <end position="196"/>
    </location>
</feature>
<accession>A0A2P5AGB8</accession>
<dbReference type="InParanoid" id="A0A2P5AGB8"/>
<keyword evidence="3" id="KW-1185">Reference proteome</keyword>
<dbReference type="Proteomes" id="UP000237000">
    <property type="component" value="Unassembled WGS sequence"/>
</dbReference>
<gene>
    <name evidence="2" type="ORF">TorRG33x02_351080</name>
</gene>
<comment type="caution">
    <text evidence="2">The sequence shown here is derived from an EMBL/GenBank/DDBJ whole genome shotgun (WGS) entry which is preliminary data.</text>
</comment>
<dbReference type="AlphaFoldDB" id="A0A2P5AGB8"/>
<evidence type="ECO:0000256" key="1">
    <source>
        <dbReference type="SAM" id="MobiDB-lite"/>
    </source>
</evidence>
<protein>
    <submittedName>
        <fullName evidence="2">Uncharacterized protein</fullName>
    </submittedName>
</protein>
<evidence type="ECO:0000313" key="3">
    <source>
        <dbReference type="Proteomes" id="UP000237000"/>
    </source>
</evidence>
<evidence type="ECO:0000313" key="2">
    <source>
        <dbReference type="EMBL" id="PON35581.1"/>
    </source>
</evidence>
<sequence>MYNENYLRVIEVDPSDSEADPSDWGVSPFVSNSDVDSASTVLKEGFFVRTIVTLKGERKSTSDSNLSDGDKELDRTSFEAALCLDFFYVPKEEEEGRRKKEEGKKKKPSIFRGCNRALKQPRTAPNGLLSSSLSPSLRLLPVDFLSPFSVTMVQMKNPSFRTVEVESTSESETNGAIPRSDGSASELDGSTSESDTSIIPNEIKFHFLASGL</sequence>
<organism evidence="2 3">
    <name type="scientific">Trema orientale</name>
    <name type="common">Charcoal tree</name>
    <name type="synonym">Celtis orientalis</name>
    <dbReference type="NCBI Taxonomy" id="63057"/>
    <lineage>
        <taxon>Eukaryota</taxon>
        <taxon>Viridiplantae</taxon>
        <taxon>Streptophyta</taxon>
        <taxon>Embryophyta</taxon>
        <taxon>Tracheophyta</taxon>
        <taxon>Spermatophyta</taxon>
        <taxon>Magnoliopsida</taxon>
        <taxon>eudicotyledons</taxon>
        <taxon>Gunneridae</taxon>
        <taxon>Pentapetalae</taxon>
        <taxon>rosids</taxon>
        <taxon>fabids</taxon>
        <taxon>Rosales</taxon>
        <taxon>Cannabaceae</taxon>
        <taxon>Trema</taxon>
    </lineage>
</organism>